<evidence type="ECO:0000259" key="6">
    <source>
        <dbReference type="Pfam" id="PF00580"/>
    </source>
</evidence>
<dbReference type="Proteomes" id="UP000255460">
    <property type="component" value="Unassembled WGS sequence"/>
</dbReference>
<reference evidence="7 8" key="1">
    <citation type="submission" date="2018-06" db="EMBL/GenBank/DDBJ databases">
        <authorList>
            <consortium name="Pathogen Informatics"/>
            <person name="Doyle S."/>
        </authorList>
    </citation>
    <scope>NUCLEOTIDE SEQUENCE [LARGE SCALE GENOMIC DNA]</scope>
    <source>
        <strain evidence="7 8">NCTC10418</strain>
    </source>
</reference>
<feature type="domain" description="UvrD-like helicase ATP-binding" evidence="6">
    <location>
        <begin position="3"/>
        <end position="35"/>
    </location>
</feature>
<keyword evidence="2 7" id="KW-0378">Hydrolase</keyword>
<dbReference type="EMBL" id="UFZQ01000001">
    <property type="protein sequence ID" value="STE89717.1"/>
    <property type="molecule type" value="Genomic_DNA"/>
</dbReference>
<evidence type="ECO:0000256" key="3">
    <source>
        <dbReference type="ARBA" id="ARBA00022806"/>
    </source>
</evidence>
<evidence type="ECO:0000256" key="2">
    <source>
        <dbReference type="ARBA" id="ARBA00022801"/>
    </source>
</evidence>
<dbReference type="AlphaFoldDB" id="A0A376L5I4"/>
<gene>
    <name evidence="7" type="primary">rep_5</name>
    <name evidence="7" type="ORF">NCTC10418_07478</name>
</gene>
<dbReference type="EC" id="3.6.1.-" evidence="7"/>
<dbReference type="GO" id="GO:0003678">
    <property type="term" value="F:DNA helicase activity"/>
    <property type="evidence" value="ECO:0007669"/>
    <property type="project" value="UniProtKB-EC"/>
</dbReference>
<accession>A0A376L5I4</accession>
<dbReference type="GO" id="GO:0016787">
    <property type="term" value="F:hydrolase activity"/>
    <property type="evidence" value="ECO:0007669"/>
    <property type="project" value="UniProtKB-KW"/>
</dbReference>
<keyword evidence="4" id="KW-0067">ATP-binding</keyword>
<protein>
    <submittedName>
        <fullName evidence="7">ATP-dependent DNA helicase</fullName>
        <ecNumber evidence="7">3.6.1.-</ecNumber>
        <ecNumber evidence="7">3.6.4.12</ecNumber>
    </submittedName>
</protein>
<evidence type="ECO:0000313" key="7">
    <source>
        <dbReference type="EMBL" id="STE89717.1"/>
    </source>
</evidence>
<sequence length="53" mass="5788">MRLNPGQQQAVEFVTGPCLVLAGAGSGKTRVITNKNRPSDPRVAVIRRDISRR</sequence>
<dbReference type="GO" id="GO:0005524">
    <property type="term" value="F:ATP binding"/>
    <property type="evidence" value="ECO:0007669"/>
    <property type="project" value="UniProtKB-KW"/>
</dbReference>
<evidence type="ECO:0000256" key="5">
    <source>
        <dbReference type="SAM" id="MobiDB-lite"/>
    </source>
</evidence>
<dbReference type="EC" id="3.6.4.12" evidence="7"/>
<evidence type="ECO:0000256" key="4">
    <source>
        <dbReference type="ARBA" id="ARBA00022840"/>
    </source>
</evidence>
<dbReference type="Pfam" id="PF00580">
    <property type="entry name" value="UvrD-helicase"/>
    <property type="match status" value="1"/>
</dbReference>
<dbReference type="Gene3D" id="3.40.50.300">
    <property type="entry name" value="P-loop containing nucleotide triphosphate hydrolases"/>
    <property type="match status" value="1"/>
</dbReference>
<evidence type="ECO:0000313" key="8">
    <source>
        <dbReference type="Proteomes" id="UP000255460"/>
    </source>
</evidence>
<name>A0A376L5I4_ECOLX</name>
<feature type="region of interest" description="Disordered" evidence="5">
    <location>
        <begin position="31"/>
        <end position="53"/>
    </location>
</feature>
<keyword evidence="3 7" id="KW-0347">Helicase</keyword>
<proteinExistence type="predicted"/>
<evidence type="ECO:0000256" key="1">
    <source>
        <dbReference type="ARBA" id="ARBA00022741"/>
    </source>
</evidence>
<dbReference type="InterPro" id="IPR027417">
    <property type="entry name" value="P-loop_NTPase"/>
</dbReference>
<organism evidence="7 8">
    <name type="scientific">Escherichia coli</name>
    <dbReference type="NCBI Taxonomy" id="562"/>
    <lineage>
        <taxon>Bacteria</taxon>
        <taxon>Pseudomonadati</taxon>
        <taxon>Pseudomonadota</taxon>
        <taxon>Gammaproteobacteria</taxon>
        <taxon>Enterobacterales</taxon>
        <taxon>Enterobacteriaceae</taxon>
        <taxon>Escherichia</taxon>
    </lineage>
</organism>
<dbReference type="SUPFAM" id="SSF52540">
    <property type="entry name" value="P-loop containing nucleoside triphosphate hydrolases"/>
    <property type="match status" value="1"/>
</dbReference>
<dbReference type="InterPro" id="IPR014016">
    <property type="entry name" value="UvrD-like_ATP-bd"/>
</dbReference>
<keyword evidence="1" id="KW-0547">Nucleotide-binding</keyword>